<name>A0ABV6PAV7_9MICC</name>
<dbReference type="InterPro" id="IPR055369">
    <property type="entry name" value="WH2_Lhr"/>
</dbReference>
<dbReference type="Pfam" id="PF23235">
    <property type="entry name" value="WHD_3rd_Lhr"/>
    <property type="match status" value="1"/>
</dbReference>
<keyword evidence="6" id="KW-0238">DNA-binding</keyword>
<feature type="domain" description="Helicase C-terminal" evidence="11">
    <location>
        <begin position="285"/>
        <end position="439"/>
    </location>
</feature>
<dbReference type="InterPro" id="IPR014001">
    <property type="entry name" value="Helicase_ATP-bd"/>
</dbReference>
<dbReference type="InterPro" id="IPR055368">
    <property type="entry name" value="WH3_Lhr"/>
</dbReference>
<dbReference type="InterPro" id="IPR027417">
    <property type="entry name" value="P-loop_NTPase"/>
</dbReference>
<evidence type="ECO:0000256" key="8">
    <source>
        <dbReference type="ARBA" id="ARBA00023235"/>
    </source>
</evidence>
<dbReference type="Pfam" id="PF08494">
    <property type="entry name" value="DEAD_assoc"/>
    <property type="match status" value="1"/>
</dbReference>
<dbReference type="RefSeq" id="WP_377459257.1">
    <property type="nucleotide sequence ID" value="NZ_JBHLUB010000029.1"/>
</dbReference>
<evidence type="ECO:0000256" key="7">
    <source>
        <dbReference type="ARBA" id="ARBA00023204"/>
    </source>
</evidence>
<evidence type="ECO:0000259" key="10">
    <source>
        <dbReference type="PROSITE" id="PS51192"/>
    </source>
</evidence>
<dbReference type="SMART" id="SM00382">
    <property type="entry name" value="AAA"/>
    <property type="match status" value="1"/>
</dbReference>
<proteinExistence type="predicted"/>
<keyword evidence="1" id="KW-0547">Nucleotide-binding</keyword>
<keyword evidence="3" id="KW-0378">Hydrolase</keyword>
<evidence type="ECO:0000313" key="13">
    <source>
        <dbReference type="Proteomes" id="UP001589862"/>
    </source>
</evidence>
<dbReference type="Gene3D" id="3.40.50.300">
    <property type="entry name" value="P-loop containing nucleotide triphosphate hydrolases"/>
    <property type="match status" value="2"/>
</dbReference>
<dbReference type="Proteomes" id="UP001589862">
    <property type="component" value="Unassembled WGS sequence"/>
</dbReference>
<dbReference type="InterPro" id="IPR011545">
    <property type="entry name" value="DEAD/DEAH_box_helicase_dom"/>
</dbReference>
<dbReference type="CDD" id="cd18796">
    <property type="entry name" value="SF2_C_LHR"/>
    <property type="match status" value="1"/>
</dbReference>
<dbReference type="CDD" id="cd17922">
    <property type="entry name" value="DEXHc_LHR-like"/>
    <property type="match status" value="1"/>
</dbReference>
<dbReference type="Pfam" id="PF23236">
    <property type="entry name" value="WHD_2nd_Lhr"/>
    <property type="match status" value="1"/>
</dbReference>
<dbReference type="Pfam" id="PF00270">
    <property type="entry name" value="DEAD"/>
    <property type="match status" value="1"/>
</dbReference>
<evidence type="ECO:0000256" key="6">
    <source>
        <dbReference type="ARBA" id="ARBA00023125"/>
    </source>
</evidence>
<evidence type="ECO:0000256" key="2">
    <source>
        <dbReference type="ARBA" id="ARBA00022763"/>
    </source>
</evidence>
<evidence type="ECO:0000313" key="12">
    <source>
        <dbReference type="EMBL" id="MFC0582244.1"/>
    </source>
</evidence>
<dbReference type="InterPro" id="IPR055367">
    <property type="entry name" value="WH4_Lhr"/>
</dbReference>
<dbReference type="SUPFAM" id="SSF52540">
    <property type="entry name" value="P-loop containing nucleoside triphosphate hydrolases"/>
    <property type="match status" value="1"/>
</dbReference>
<reference evidence="12 13" key="1">
    <citation type="submission" date="2024-09" db="EMBL/GenBank/DDBJ databases">
        <authorList>
            <person name="Sun Q."/>
            <person name="Mori K."/>
        </authorList>
    </citation>
    <scope>NUCLEOTIDE SEQUENCE [LARGE SCALE GENOMIC DNA]</scope>
    <source>
        <strain evidence="12 13">NCAIM B.02604</strain>
    </source>
</reference>
<dbReference type="InterPro" id="IPR045628">
    <property type="entry name" value="Lhr_WH_dom"/>
</dbReference>
<feature type="region of interest" description="Disordered" evidence="9">
    <location>
        <begin position="1286"/>
        <end position="1314"/>
    </location>
</feature>
<dbReference type="InterPro" id="IPR052511">
    <property type="entry name" value="ATP-dep_Helicase"/>
</dbReference>
<dbReference type="PANTHER" id="PTHR47962:SF5">
    <property type="entry name" value="ATP-DEPENDENT HELICASE LHR-RELATED"/>
    <property type="match status" value="1"/>
</dbReference>
<comment type="caution">
    <text evidence="12">The sequence shown here is derived from an EMBL/GenBank/DDBJ whole genome shotgun (WGS) entry which is preliminary data.</text>
</comment>
<dbReference type="Pfam" id="PF19306">
    <property type="entry name" value="WHD_Lhr"/>
    <property type="match status" value="1"/>
</dbReference>
<dbReference type="PANTHER" id="PTHR47962">
    <property type="entry name" value="ATP-DEPENDENT HELICASE LHR-RELATED-RELATED"/>
    <property type="match status" value="1"/>
</dbReference>
<keyword evidence="4 12" id="KW-0347">Helicase</keyword>
<evidence type="ECO:0000256" key="5">
    <source>
        <dbReference type="ARBA" id="ARBA00022840"/>
    </source>
</evidence>
<dbReference type="GO" id="GO:0004386">
    <property type="term" value="F:helicase activity"/>
    <property type="evidence" value="ECO:0007669"/>
    <property type="project" value="UniProtKB-KW"/>
</dbReference>
<dbReference type="SMART" id="SM00490">
    <property type="entry name" value="HELICc"/>
    <property type="match status" value="1"/>
</dbReference>
<protein>
    <submittedName>
        <fullName evidence="12">DEAD/DEAH box helicase</fullName>
    </submittedName>
</protein>
<evidence type="ECO:0000256" key="4">
    <source>
        <dbReference type="ARBA" id="ARBA00022806"/>
    </source>
</evidence>
<evidence type="ECO:0000259" key="11">
    <source>
        <dbReference type="PROSITE" id="PS51194"/>
    </source>
</evidence>
<accession>A0ABV6PAV7</accession>
<dbReference type="InterPro" id="IPR003593">
    <property type="entry name" value="AAA+_ATPase"/>
</dbReference>
<keyword evidence="2" id="KW-0227">DNA damage</keyword>
<dbReference type="SMART" id="SM00487">
    <property type="entry name" value="DEXDc"/>
    <property type="match status" value="1"/>
</dbReference>
<organism evidence="12 13">
    <name type="scientific">Micrococcoides hystricis</name>
    <dbReference type="NCBI Taxonomy" id="1572761"/>
    <lineage>
        <taxon>Bacteria</taxon>
        <taxon>Bacillati</taxon>
        <taxon>Actinomycetota</taxon>
        <taxon>Actinomycetes</taxon>
        <taxon>Micrococcales</taxon>
        <taxon>Micrococcaceae</taxon>
        <taxon>Micrococcoides</taxon>
    </lineage>
</organism>
<dbReference type="PROSITE" id="PS51194">
    <property type="entry name" value="HELICASE_CTER"/>
    <property type="match status" value="1"/>
</dbReference>
<dbReference type="InterPro" id="IPR001650">
    <property type="entry name" value="Helicase_C-like"/>
</dbReference>
<gene>
    <name evidence="12" type="ORF">ACFFFR_07590</name>
</gene>
<keyword evidence="7" id="KW-0234">DNA repair</keyword>
<evidence type="ECO:0000256" key="3">
    <source>
        <dbReference type="ARBA" id="ARBA00022801"/>
    </source>
</evidence>
<keyword evidence="8" id="KW-0413">Isomerase</keyword>
<evidence type="ECO:0000256" key="9">
    <source>
        <dbReference type="SAM" id="MobiDB-lite"/>
    </source>
</evidence>
<dbReference type="InterPro" id="IPR013701">
    <property type="entry name" value="Lhr-like_DEAD/DEAH_assoc"/>
</dbReference>
<keyword evidence="5" id="KW-0067">ATP-binding</keyword>
<sequence length="1528" mass="166619">MAQASSEEIFARFSPATSAWFTGAFKHATEAQLGAWDAITRDEHALVIAPTGSGKTLAAFLAALDQLYREPGGQGTKVLYISPLKALGVDVERNLRAPLIGIRQTALQQGTELPELRVGVRTGDTTARERRALQRTPPDILITTPESLFLILTSQARSMLADVHTVIIDEIHALAGTKRGTHLALSLERLEALNGRSFQRIGLSATVEPADEVARFLGGQRPVTIVRPPAVKQWDLRLCVPVPEMNAPPQIEQPSNDQEDEPVDPWAEPEPVNIQAGIWPHIEHQVVDLVSAHHASIVFANSRRLAEKVTGRLNEIWAERTGDENAILARAHHGSVAKEQRAEIEESLKSGTLRCVVATSSLELGIDMGLVDIVIQLETPPSVASGLQRVGRAGHQVGAASIGRFFPKHRTDLLHSTVLVQEMLAGRIERLSVPANPLDVLAQQTIAAVAMDDWDPEHWFDVVRRCAPYTALPRSAFDAVVDLLAGKYPSTEFAQLRPRLVWDRTNDVLSARPGGQLLAITSGGTIPDRGLFGVYLASSEESEGTGRRVGELDEEMVYESRTGEIFSLGASSWRIEQITHDRVLVTPAPGQPGKLPFWRGEGPGRHPELGVAIGKFQAALTSAGEQISAEQLTDLGVAEYLDEFAQQNLLALTQDQLRSTGAFPTDQRFIVERTTDELGDWQLILHSPYGWSVHAPWALAVAERVQDTYGFDAQVLAADDGIILRLPVTDAEPPGADLFFFDPEQIQHIVTDQLASSALFAARFRECAARALLLPRQNPTQRTPLWQQRQRSAQLLEVAQKYPQFPVMLETARECLQDVYQLPLLVEILTKLQNRSITVAEVHTASPSPLAQNLLFGYVAQYLYAGDSPLAERRAAALALDPELMQQLLGQVPLAELLEPEVITAVQQQLQRVAEDYRLTGAEGVADLLRLLGPLSAEALMLRVTDPDDLDENLAWLQARNRIFSFRLQDQDVFAVVEDAARLRDGLGIPLPHGIPVAFLEPEEDAASDLLQRFIVTNGPFTIADVQSRLGFAPAVAKTLLQRFVAAGDVQSGSFRQDVEADEYCATGVLRQLRRRSLAALRSQLAPVETSAYSRFLIDWQGVGGQYNGSDGLRQVLDQLAGYPAPASAWESLILPARVTDYQPWMLDELLSTGEVLFAGAGSTPGRDGLLSFHPSRTAPLTLPAREEEPELSADATALWEHFPASGAYFVQDLRQHLREAGVVIRDLTSALWELVFAGLLSNDSFAALRAWLGRGKNAHRVTSKPNLRSTGFARRHSIRARYGAAGTDATNPTDSFEPASAGRWSRVPEPETDPTLRGHGLAEFLLGRYGVLTGGSVKAEDVVGGFAWAYKVLSFFEDAGYCRRGYYIEHLGAAQFADLGAVDVLRSHSREEELTPLDQPAPVATTLAATDPANPYGAALPWPELAQTTHRPGRKAGALVVLVDGALALYLERGGKTMLSFLSEEQSADGALLETIAASLVGTLRAARIDKIHSEKLNQEPILGTPLAAALLAAGFYSSPSGLRFRP</sequence>
<dbReference type="Pfam" id="PF00271">
    <property type="entry name" value="Helicase_C"/>
    <property type="match status" value="1"/>
</dbReference>
<evidence type="ECO:0000256" key="1">
    <source>
        <dbReference type="ARBA" id="ARBA00022741"/>
    </source>
</evidence>
<dbReference type="Pfam" id="PF23234">
    <property type="entry name" value="WHD_4th_Lhr"/>
    <property type="match status" value="1"/>
</dbReference>
<dbReference type="PROSITE" id="PS51192">
    <property type="entry name" value="HELICASE_ATP_BIND_1"/>
    <property type="match status" value="1"/>
</dbReference>
<feature type="domain" description="Helicase ATP-binding" evidence="10">
    <location>
        <begin position="36"/>
        <end position="225"/>
    </location>
</feature>
<dbReference type="EMBL" id="JBHLUB010000029">
    <property type="protein sequence ID" value="MFC0582244.1"/>
    <property type="molecule type" value="Genomic_DNA"/>
</dbReference>
<keyword evidence="13" id="KW-1185">Reference proteome</keyword>